<reference evidence="2 3" key="1">
    <citation type="submission" date="2018-07" db="EMBL/GenBank/DDBJ databases">
        <title>Genomic Encyclopedia of Type Strains, Phase III (KMG-III): the genomes of soil and plant-associated and newly described type strains.</title>
        <authorList>
            <person name="Whitman W."/>
        </authorList>
    </citation>
    <scope>NUCLEOTIDE SEQUENCE [LARGE SCALE GENOMIC DNA]</scope>
    <source>
        <strain evidence="2 3">CECT 8333</strain>
    </source>
</reference>
<evidence type="ECO:0000313" key="2">
    <source>
        <dbReference type="EMBL" id="RCX23388.1"/>
    </source>
</evidence>
<evidence type="ECO:0000256" key="1">
    <source>
        <dbReference type="SAM" id="Phobius"/>
    </source>
</evidence>
<feature type="transmembrane region" description="Helical" evidence="1">
    <location>
        <begin position="28"/>
        <end position="47"/>
    </location>
</feature>
<comment type="caution">
    <text evidence="2">The sequence shown here is derived from an EMBL/GenBank/DDBJ whole genome shotgun (WGS) entry which is preliminary data.</text>
</comment>
<dbReference type="PANTHER" id="PTHR37305">
    <property type="entry name" value="INTEGRAL MEMBRANE PROTEIN-RELATED"/>
    <property type="match status" value="1"/>
</dbReference>
<name>A0A369BRT8_9BACL</name>
<feature type="transmembrane region" description="Helical" evidence="1">
    <location>
        <begin position="307"/>
        <end position="329"/>
    </location>
</feature>
<feature type="transmembrane region" description="Helical" evidence="1">
    <location>
        <begin position="122"/>
        <end position="140"/>
    </location>
</feature>
<gene>
    <name evidence="2" type="ORF">DFP94_101987</name>
</gene>
<dbReference type="GO" id="GO:0140359">
    <property type="term" value="F:ABC-type transporter activity"/>
    <property type="evidence" value="ECO:0007669"/>
    <property type="project" value="InterPro"/>
</dbReference>
<dbReference type="PANTHER" id="PTHR37305:SF2">
    <property type="entry name" value="BACITRACIN TRANSPORT PERMEASE PROTEIN BCRB"/>
    <property type="match status" value="1"/>
</dbReference>
<keyword evidence="1" id="KW-1133">Transmembrane helix</keyword>
<sequence length="336" mass="37780">MVKPLNNHNQMFSLIQNETIKMIKKKRFYVVLLVLLVLVPIFAYAQMKQAEDKRETYGTDWRREVQQAITDNQNSLGSDRVPEEWKKYRQIYIQQMKYYLEHDVNPAQPGGVSFTREFLDNASTLFIPLLIMCIGSDIVSSERTAGTVKMLLTRPVRRWKVLLSKLITLLMFVSLIVLSSFVICYLISGIFFGYKGFAFPVFTGFQLHGAEVDMSSVHAVSQWKYLLMQAGLIWFVGITVAVLSFMVSVLVRSTAASIVIMMAALIAGNILSNMAASWTSAKYLFMVNLGLTNYLAGTPAPIEGMNLGFSLAVLAVWAAASLFVSFLVFTKQDILN</sequence>
<dbReference type="Proteomes" id="UP000253090">
    <property type="component" value="Unassembled WGS sequence"/>
</dbReference>
<organism evidence="2 3">
    <name type="scientific">Fontibacillus phaseoli</name>
    <dbReference type="NCBI Taxonomy" id="1416533"/>
    <lineage>
        <taxon>Bacteria</taxon>
        <taxon>Bacillati</taxon>
        <taxon>Bacillota</taxon>
        <taxon>Bacilli</taxon>
        <taxon>Bacillales</taxon>
        <taxon>Paenibacillaceae</taxon>
        <taxon>Fontibacillus</taxon>
    </lineage>
</organism>
<dbReference type="Pfam" id="PF12679">
    <property type="entry name" value="ABC2_membrane_2"/>
    <property type="match status" value="1"/>
</dbReference>
<keyword evidence="1" id="KW-0812">Transmembrane</keyword>
<feature type="transmembrane region" description="Helical" evidence="1">
    <location>
        <begin position="161"/>
        <end position="194"/>
    </location>
</feature>
<keyword evidence="1" id="KW-0472">Membrane</keyword>
<evidence type="ECO:0000313" key="3">
    <source>
        <dbReference type="Proteomes" id="UP000253090"/>
    </source>
</evidence>
<dbReference type="GO" id="GO:0005886">
    <property type="term" value="C:plasma membrane"/>
    <property type="evidence" value="ECO:0007669"/>
    <property type="project" value="UniProtKB-SubCell"/>
</dbReference>
<accession>A0A369BRT8</accession>
<dbReference type="AlphaFoldDB" id="A0A369BRT8"/>
<keyword evidence="3" id="KW-1185">Reference proteome</keyword>
<feature type="transmembrane region" description="Helical" evidence="1">
    <location>
        <begin position="258"/>
        <end position="278"/>
    </location>
</feature>
<dbReference type="EMBL" id="QPJW01000001">
    <property type="protein sequence ID" value="RCX23388.1"/>
    <property type="molecule type" value="Genomic_DNA"/>
</dbReference>
<dbReference type="RefSeq" id="WP_245954483.1">
    <property type="nucleotide sequence ID" value="NZ_QPJW01000001.1"/>
</dbReference>
<proteinExistence type="predicted"/>
<feature type="transmembrane region" description="Helical" evidence="1">
    <location>
        <begin position="232"/>
        <end position="251"/>
    </location>
</feature>
<protein>
    <submittedName>
        <fullName evidence="2">ABC-2 type transport system permease protein</fullName>
    </submittedName>
</protein>